<gene>
    <name evidence="2" type="ORF">BD310DRAFT_340104</name>
</gene>
<evidence type="ECO:0000313" key="3">
    <source>
        <dbReference type="Proteomes" id="UP000292082"/>
    </source>
</evidence>
<dbReference type="EMBL" id="ML145106">
    <property type="protein sequence ID" value="TBU60284.1"/>
    <property type="molecule type" value="Genomic_DNA"/>
</dbReference>
<keyword evidence="3" id="KW-1185">Reference proteome</keyword>
<organism evidence="2 3">
    <name type="scientific">Dichomitus squalens</name>
    <dbReference type="NCBI Taxonomy" id="114155"/>
    <lineage>
        <taxon>Eukaryota</taxon>
        <taxon>Fungi</taxon>
        <taxon>Dikarya</taxon>
        <taxon>Basidiomycota</taxon>
        <taxon>Agaricomycotina</taxon>
        <taxon>Agaricomycetes</taxon>
        <taxon>Polyporales</taxon>
        <taxon>Polyporaceae</taxon>
        <taxon>Dichomitus</taxon>
    </lineage>
</organism>
<name>A0A4Q9Q159_9APHY</name>
<feature type="region of interest" description="Disordered" evidence="1">
    <location>
        <begin position="226"/>
        <end position="256"/>
    </location>
</feature>
<reference evidence="2 3" key="1">
    <citation type="submission" date="2019-01" db="EMBL/GenBank/DDBJ databases">
        <title>Draft genome sequences of three monokaryotic isolates of the white-rot basidiomycete fungus Dichomitus squalens.</title>
        <authorList>
            <consortium name="DOE Joint Genome Institute"/>
            <person name="Lopez S.C."/>
            <person name="Andreopoulos B."/>
            <person name="Pangilinan J."/>
            <person name="Lipzen A."/>
            <person name="Riley R."/>
            <person name="Ahrendt S."/>
            <person name="Ng V."/>
            <person name="Barry K."/>
            <person name="Daum C."/>
            <person name="Grigoriev I.V."/>
            <person name="Hilden K.S."/>
            <person name="Makela M.R."/>
            <person name="de Vries R.P."/>
        </authorList>
    </citation>
    <scope>NUCLEOTIDE SEQUENCE [LARGE SCALE GENOMIC DNA]</scope>
    <source>
        <strain evidence="2 3">CBS 464.89</strain>
    </source>
</reference>
<proteinExistence type="predicted"/>
<dbReference type="Proteomes" id="UP000292082">
    <property type="component" value="Unassembled WGS sequence"/>
</dbReference>
<sequence>MRLDVRNCPSDVIPHRKESARVTGFTTNDIHCPCTSTAPPVAIMMTSASRYLPSEPGCEARRDVTPVRLSSRSELSRPTCSRPFSLTQAYPPLSIERCTHSAPAPPFRSRGRPSANLSALGHTHPQPGRRRTSFGRRVKGRDGHGSGRPASGPGIYPCGYGYGYGYGSRFGRPDRNPYPAERTRGPVGEEKLRCTVAEGIHKPDDSGANVPCMTAIASDDRHFRVTSERGHREPPYMLGKSRKHGDSTRTGAAILE</sequence>
<feature type="region of interest" description="Disordered" evidence="1">
    <location>
        <begin position="100"/>
        <end position="152"/>
    </location>
</feature>
<dbReference type="AlphaFoldDB" id="A0A4Q9Q159"/>
<feature type="compositionally biased region" description="Basic residues" evidence="1">
    <location>
        <begin position="127"/>
        <end position="139"/>
    </location>
</feature>
<evidence type="ECO:0000256" key="1">
    <source>
        <dbReference type="SAM" id="MobiDB-lite"/>
    </source>
</evidence>
<evidence type="ECO:0000313" key="2">
    <source>
        <dbReference type="EMBL" id="TBU60284.1"/>
    </source>
</evidence>
<accession>A0A4Q9Q159</accession>
<protein>
    <submittedName>
        <fullName evidence="2">Uncharacterized protein</fullName>
    </submittedName>
</protein>